<sequence>MKQPGGIRNCVNANELTSPNSGIVVIGTSYKESYGNYYGRVEEVLKLFYHNGHQVIVFKYHWLELPDVRKYLDNCDNHTSQRLQDLNPHYFSQRTWNSICDHWGTPQFAMRSELGQNARLKLEFTSRTGAIPYEQRREEIDEEREEKGEMSITDEEFLTRVYDPNNLAVKDLQLRTDQPPSPRTQMEINQKKDVIATMQARPPKKGRIILHPQDTVGELIGAQ</sequence>
<reference evidence="1" key="2">
    <citation type="submission" date="2023-05" db="EMBL/GenBank/DDBJ databases">
        <authorList>
            <person name="Schelkunov M.I."/>
        </authorList>
    </citation>
    <scope>NUCLEOTIDE SEQUENCE</scope>
    <source>
        <strain evidence="1">Hsosn_3</strain>
        <tissue evidence="1">Leaf</tissue>
    </source>
</reference>
<keyword evidence="2" id="KW-1185">Reference proteome</keyword>
<dbReference type="Proteomes" id="UP001237642">
    <property type="component" value="Unassembled WGS sequence"/>
</dbReference>
<proteinExistence type="predicted"/>
<evidence type="ECO:0000313" key="2">
    <source>
        <dbReference type="Proteomes" id="UP001237642"/>
    </source>
</evidence>
<dbReference type="EMBL" id="JAUIZM010000010">
    <property type="protein sequence ID" value="KAK1359727.1"/>
    <property type="molecule type" value="Genomic_DNA"/>
</dbReference>
<dbReference type="AlphaFoldDB" id="A0AAD8H4Z4"/>
<protein>
    <submittedName>
        <fullName evidence="1">Uncharacterized protein</fullName>
    </submittedName>
</protein>
<reference evidence="1" key="1">
    <citation type="submission" date="2023-02" db="EMBL/GenBank/DDBJ databases">
        <title>Genome of toxic invasive species Heracleum sosnowskyi carries increased number of genes despite the absence of recent whole-genome duplications.</title>
        <authorList>
            <person name="Schelkunov M."/>
            <person name="Shtratnikova V."/>
            <person name="Makarenko M."/>
            <person name="Klepikova A."/>
            <person name="Omelchenko D."/>
            <person name="Novikova G."/>
            <person name="Obukhova E."/>
            <person name="Bogdanov V."/>
            <person name="Penin A."/>
            <person name="Logacheva M."/>
        </authorList>
    </citation>
    <scope>NUCLEOTIDE SEQUENCE</scope>
    <source>
        <strain evidence="1">Hsosn_3</strain>
        <tissue evidence="1">Leaf</tissue>
    </source>
</reference>
<organism evidence="1 2">
    <name type="scientific">Heracleum sosnowskyi</name>
    <dbReference type="NCBI Taxonomy" id="360622"/>
    <lineage>
        <taxon>Eukaryota</taxon>
        <taxon>Viridiplantae</taxon>
        <taxon>Streptophyta</taxon>
        <taxon>Embryophyta</taxon>
        <taxon>Tracheophyta</taxon>
        <taxon>Spermatophyta</taxon>
        <taxon>Magnoliopsida</taxon>
        <taxon>eudicotyledons</taxon>
        <taxon>Gunneridae</taxon>
        <taxon>Pentapetalae</taxon>
        <taxon>asterids</taxon>
        <taxon>campanulids</taxon>
        <taxon>Apiales</taxon>
        <taxon>Apiaceae</taxon>
        <taxon>Apioideae</taxon>
        <taxon>apioid superclade</taxon>
        <taxon>Tordylieae</taxon>
        <taxon>Tordyliinae</taxon>
        <taxon>Heracleum</taxon>
    </lineage>
</organism>
<evidence type="ECO:0000313" key="1">
    <source>
        <dbReference type="EMBL" id="KAK1359727.1"/>
    </source>
</evidence>
<accession>A0AAD8H4Z4</accession>
<comment type="caution">
    <text evidence="1">The sequence shown here is derived from an EMBL/GenBank/DDBJ whole genome shotgun (WGS) entry which is preliminary data.</text>
</comment>
<name>A0AAD8H4Z4_9APIA</name>
<gene>
    <name evidence="1" type="ORF">POM88_044201</name>
</gene>